<feature type="domain" description="Tripartite ATP-independent periplasmic transporters DctQ component" evidence="10">
    <location>
        <begin position="48"/>
        <end position="169"/>
    </location>
</feature>
<feature type="transmembrane region" description="Helical" evidence="9">
    <location>
        <begin position="36"/>
        <end position="55"/>
    </location>
</feature>
<keyword evidence="12" id="KW-1185">Reference proteome</keyword>
<keyword evidence="2 9" id="KW-0813">Transport</keyword>
<evidence type="ECO:0000256" key="7">
    <source>
        <dbReference type="ARBA" id="ARBA00023136"/>
    </source>
</evidence>
<dbReference type="PANTHER" id="PTHR35011:SF11">
    <property type="entry name" value="TRAP TRANSPORTER SMALL PERMEASE PROTEIN"/>
    <property type="match status" value="1"/>
</dbReference>
<comment type="subcellular location">
    <subcellularLocation>
        <location evidence="1 9">Cell inner membrane</location>
        <topology evidence="1 9">Multi-pass membrane protein</topology>
    </subcellularLocation>
</comment>
<feature type="transmembrane region" description="Helical" evidence="9">
    <location>
        <begin position="151"/>
        <end position="168"/>
    </location>
</feature>
<gene>
    <name evidence="11" type="ORF">JI746_01795</name>
</gene>
<evidence type="ECO:0000256" key="1">
    <source>
        <dbReference type="ARBA" id="ARBA00004429"/>
    </source>
</evidence>
<accession>A0ABS1JHY8</accession>
<dbReference type="InterPro" id="IPR007387">
    <property type="entry name" value="TRAP_DctQ"/>
</dbReference>
<name>A0ABS1JHY8_9BURK</name>
<evidence type="ECO:0000256" key="6">
    <source>
        <dbReference type="ARBA" id="ARBA00022989"/>
    </source>
</evidence>
<keyword evidence="7 9" id="KW-0472">Membrane</keyword>
<reference evidence="11 12" key="1">
    <citation type="journal article" date="2017" name="Int. J. Syst. Evol. Microbiol.">
        <title>Ramlibacter alkalitolerans sp. nov., alkali-tolerant bacterium isolated from soil of ginseng.</title>
        <authorList>
            <person name="Lee D.H."/>
            <person name="Cha C.J."/>
        </authorList>
    </citation>
    <scope>NUCLEOTIDE SEQUENCE [LARGE SCALE GENOMIC DNA]</scope>
    <source>
        <strain evidence="11 12">KACC 19305</strain>
    </source>
</reference>
<evidence type="ECO:0000256" key="5">
    <source>
        <dbReference type="ARBA" id="ARBA00022692"/>
    </source>
</evidence>
<dbReference type="Proteomes" id="UP000622707">
    <property type="component" value="Unassembled WGS sequence"/>
</dbReference>
<evidence type="ECO:0000256" key="4">
    <source>
        <dbReference type="ARBA" id="ARBA00022519"/>
    </source>
</evidence>
<evidence type="ECO:0000313" key="12">
    <source>
        <dbReference type="Proteomes" id="UP000622707"/>
    </source>
</evidence>
<dbReference type="RefSeq" id="WP_201687057.1">
    <property type="nucleotide sequence ID" value="NZ_JAEQND010000001.1"/>
</dbReference>
<feature type="transmembrane region" description="Helical" evidence="9">
    <location>
        <begin position="70"/>
        <end position="88"/>
    </location>
</feature>
<sequence length="192" mass="21586">MENTTTIDDLPKVMGDDGEFHAQDEAVDLSGTAPEAWIALGFFWILGLVVFYQFFTRYVLNDSAAWTEEIARYLLIATVFTGAVIGVVKNNHIQVDFFYQFMPRALARAMATGVDIMRVAFFAAAVVLTWLMMAKLGSTSRMTMIDLPMNYVYGICLVAFAAMAVRSTQVMRIHLKRGYTVLERPESAIEDR</sequence>
<dbReference type="EMBL" id="JAEQND010000001">
    <property type="protein sequence ID" value="MBL0423824.1"/>
    <property type="molecule type" value="Genomic_DNA"/>
</dbReference>
<evidence type="ECO:0000256" key="8">
    <source>
        <dbReference type="ARBA" id="ARBA00038436"/>
    </source>
</evidence>
<evidence type="ECO:0000256" key="2">
    <source>
        <dbReference type="ARBA" id="ARBA00022448"/>
    </source>
</evidence>
<comment type="function">
    <text evidence="9">Part of the tripartite ATP-independent periplasmic (TRAP) transport system.</text>
</comment>
<evidence type="ECO:0000256" key="3">
    <source>
        <dbReference type="ARBA" id="ARBA00022475"/>
    </source>
</evidence>
<feature type="transmembrane region" description="Helical" evidence="9">
    <location>
        <begin position="109"/>
        <end position="131"/>
    </location>
</feature>
<dbReference type="InterPro" id="IPR055348">
    <property type="entry name" value="DctQ"/>
</dbReference>
<dbReference type="PANTHER" id="PTHR35011">
    <property type="entry name" value="2,3-DIKETO-L-GULONATE TRAP TRANSPORTER SMALL PERMEASE PROTEIN YIAM"/>
    <property type="match status" value="1"/>
</dbReference>
<keyword evidence="3" id="KW-1003">Cell membrane</keyword>
<protein>
    <recommendedName>
        <fullName evidence="9">TRAP transporter small permease protein</fullName>
    </recommendedName>
</protein>
<proteinExistence type="inferred from homology"/>
<comment type="subunit">
    <text evidence="9">The complex comprises the extracytoplasmic solute receptor protein and the two transmembrane proteins.</text>
</comment>
<evidence type="ECO:0000256" key="9">
    <source>
        <dbReference type="RuleBase" id="RU369079"/>
    </source>
</evidence>
<evidence type="ECO:0000259" key="10">
    <source>
        <dbReference type="Pfam" id="PF04290"/>
    </source>
</evidence>
<keyword evidence="6 9" id="KW-1133">Transmembrane helix</keyword>
<comment type="similarity">
    <text evidence="8 9">Belongs to the TRAP transporter small permease family.</text>
</comment>
<keyword evidence="5 9" id="KW-0812">Transmembrane</keyword>
<organism evidence="11 12">
    <name type="scientific">Ramlibacter alkalitolerans</name>
    <dbReference type="NCBI Taxonomy" id="2039631"/>
    <lineage>
        <taxon>Bacteria</taxon>
        <taxon>Pseudomonadati</taxon>
        <taxon>Pseudomonadota</taxon>
        <taxon>Betaproteobacteria</taxon>
        <taxon>Burkholderiales</taxon>
        <taxon>Comamonadaceae</taxon>
        <taxon>Ramlibacter</taxon>
    </lineage>
</organism>
<dbReference type="Pfam" id="PF04290">
    <property type="entry name" value="DctQ"/>
    <property type="match status" value="1"/>
</dbReference>
<comment type="caution">
    <text evidence="11">The sequence shown here is derived from an EMBL/GenBank/DDBJ whole genome shotgun (WGS) entry which is preliminary data.</text>
</comment>
<keyword evidence="4 9" id="KW-0997">Cell inner membrane</keyword>
<evidence type="ECO:0000313" key="11">
    <source>
        <dbReference type="EMBL" id="MBL0423824.1"/>
    </source>
</evidence>